<dbReference type="PROSITE" id="PS50222">
    <property type="entry name" value="EF_HAND_2"/>
    <property type="match status" value="1"/>
</dbReference>
<feature type="coiled-coil region" evidence="5">
    <location>
        <begin position="1353"/>
        <end position="1380"/>
    </location>
</feature>
<dbReference type="PROSITE" id="PS00018">
    <property type="entry name" value="EF_HAND_1"/>
    <property type="match status" value="2"/>
</dbReference>
<dbReference type="PANTHER" id="PTHR10183">
    <property type="entry name" value="CALPAIN"/>
    <property type="match status" value="1"/>
</dbReference>
<dbReference type="InterPro" id="IPR002048">
    <property type="entry name" value="EF_hand_dom"/>
</dbReference>
<dbReference type="EMBL" id="JWZX01002518">
    <property type="protein sequence ID" value="KOO28760.1"/>
    <property type="molecule type" value="Genomic_DNA"/>
</dbReference>
<feature type="region of interest" description="Disordered" evidence="6">
    <location>
        <begin position="1494"/>
        <end position="1520"/>
    </location>
</feature>
<proteinExistence type="inferred from homology"/>
<evidence type="ECO:0000313" key="9">
    <source>
        <dbReference type="Proteomes" id="UP000037460"/>
    </source>
</evidence>
<evidence type="ECO:0000256" key="5">
    <source>
        <dbReference type="SAM" id="Coils"/>
    </source>
</evidence>
<name>A0A0M0JQK0_9EUKA</name>
<dbReference type="Gene3D" id="2.60.120.380">
    <property type="match status" value="3"/>
</dbReference>
<keyword evidence="4" id="KW-0788">Thiol protease</keyword>
<feature type="region of interest" description="Disordered" evidence="6">
    <location>
        <begin position="1"/>
        <end position="28"/>
    </location>
</feature>
<evidence type="ECO:0000256" key="6">
    <source>
        <dbReference type="SAM" id="MobiDB-lite"/>
    </source>
</evidence>
<evidence type="ECO:0000256" key="1">
    <source>
        <dbReference type="ARBA" id="ARBA00007623"/>
    </source>
</evidence>
<dbReference type="PANTHER" id="PTHR10183:SF379">
    <property type="entry name" value="CALPAIN-5"/>
    <property type="match status" value="1"/>
</dbReference>
<evidence type="ECO:0000256" key="3">
    <source>
        <dbReference type="ARBA" id="ARBA00022801"/>
    </source>
</evidence>
<dbReference type="GO" id="GO:0005509">
    <property type="term" value="F:calcium ion binding"/>
    <property type="evidence" value="ECO:0007669"/>
    <property type="project" value="InterPro"/>
</dbReference>
<feature type="domain" description="EF-hand" evidence="7">
    <location>
        <begin position="858"/>
        <end position="893"/>
    </location>
</feature>
<evidence type="ECO:0000313" key="8">
    <source>
        <dbReference type="EMBL" id="KOO28760.1"/>
    </source>
</evidence>
<comment type="caution">
    <text evidence="8">The sequence shown here is derived from an EMBL/GenBank/DDBJ whole genome shotgun (WGS) entry which is preliminary data.</text>
</comment>
<dbReference type="SMART" id="SM00054">
    <property type="entry name" value="EFh"/>
    <property type="match status" value="2"/>
</dbReference>
<evidence type="ECO:0000259" key="7">
    <source>
        <dbReference type="PROSITE" id="PS50222"/>
    </source>
</evidence>
<dbReference type="SUPFAM" id="SSF49758">
    <property type="entry name" value="Calpain large subunit, middle domain (domain III)"/>
    <property type="match status" value="3"/>
</dbReference>
<dbReference type="GO" id="GO:0004198">
    <property type="term" value="F:calcium-dependent cysteine-type endopeptidase activity"/>
    <property type="evidence" value="ECO:0007669"/>
    <property type="project" value="InterPro"/>
</dbReference>
<dbReference type="InterPro" id="IPR036213">
    <property type="entry name" value="Calpain_III_sf"/>
</dbReference>
<evidence type="ECO:0000256" key="4">
    <source>
        <dbReference type="ARBA" id="ARBA00022807"/>
    </source>
</evidence>
<keyword evidence="5" id="KW-0175">Coiled coil</keyword>
<gene>
    <name evidence="8" type="ORF">Ctob_002265</name>
</gene>
<keyword evidence="2" id="KW-0645">Protease</keyword>
<keyword evidence="3" id="KW-0378">Hydrolase</keyword>
<feature type="compositionally biased region" description="Basic and acidic residues" evidence="6">
    <location>
        <begin position="1508"/>
        <end position="1520"/>
    </location>
</feature>
<dbReference type="InterPro" id="IPR022684">
    <property type="entry name" value="Calpain_cysteine_protease"/>
</dbReference>
<dbReference type="InterPro" id="IPR018247">
    <property type="entry name" value="EF_Hand_1_Ca_BS"/>
</dbReference>
<comment type="similarity">
    <text evidence="1">Belongs to the peptidase C2 family.</text>
</comment>
<reference evidence="9" key="1">
    <citation type="journal article" date="2015" name="PLoS Genet.">
        <title>Genome Sequence and Transcriptome Analyses of Chrysochromulina tobin: Metabolic Tools for Enhanced Algal Fitness in the Prominent Order Prymnesiales (Haptophyceae).</title>
        <authorList>
            <person name="Hovde B.T."/>
            <person name="Deodato C.R."/>
            <person name="Hunsperger H.M."/>
            <person name="Ryken S.A."/>
            <person name="Yost W."/>
            <person name="Jha R.K."/>
            <person name="Patterson J."/>
            <person name="Monnat R.J. Jr."/>
            <person name="Barlow S.B."/>
            <person name="Starkenburg S.R."/>
            <person name="Cattolico R.A."/>
        </authorList>
    </citation>
    <scope>NUCLEOTIDE SEQUENCE</scope>
    <source>
        <strain evidence="9">CCMP291</strain>
    </source>
</reference>
<protein>
    <recommendedName>
        <fullName evidence="7">EF-hand domain-containing protein</fullName>
    </recommendedName>
</protein>
<organism evidence="8 9">
    <name type="scientific">Chrysochromulina tobinii</name>
    <dbReference type="NCBI Taxonomy" id="1460289"/>
    <lineage>
        <taxon>Eukaryota</taxon>
        <taxon>Haptista</taxon>
        <taxon>Haptophyta</taxon>
        <taxon>Prymnesiophyceae</taxon>
        <taxon>Prymnesiales</taxon>
        <taxon>Chrysochromulinaceae</taxon>
        <taxon>Chrysochromulina</taxon>
    </lineage>
</organism>
<keyword evidence="9" id="KW-1185">Reference proteome</keyword>
<dbReference type="GO" id="GO:0006508">
    <property type="term" value="P:proteolysis"/>
    <property type="evidence" value="ECO:0007669"/>
    <property type="project" value="UniProtKB-KW"/>
</dbReference>
<feature type="region of interest" description="Disordered" evidence="6">
    <location>
        <begin position="40"/>
        <end position="73"/>
    </location>
</feature>
<feature type="compositionally biased region" description="Basic and acidic residues" evidence="6">
    <location>
        <begin position="49"/>
        <end position="64"/>
    </location>
</feature>
<sequence length="1666" mass="182613">MSDKPFETETLIEAFQDNAAPSSPQHGAVVPVDDLMIVAYHNESAPTTPKDKPTDPARKPEAPAKKAPAPARTRTAVLPDARFPTGARAAAKKASAPAAKKEPATEMPATPMVGTSLANHFGMPYLPLQMVCSAIKTGSPEEMLTIGRKARLIAGEGSVIFIPPELYALGWAANTFANRVETVNDAEAIDVAQLFAIPPKEVYSYGCFGRRKVRVFPNVVPETHVRMTNASSDRAILALRDALRRGNGETLLAFGKRVEEEWAIGYRNVPDLHALVWSCHILGERCLKGDFGSSMTPEEAAFLARLESIVQRVHNLETGEEQVALARWHAQVTQALADMEASPASDGLPEAFVSRNHLRALPALAAVLKMDDEGCAKIASIEAMPLTSEKIMALLDTDHSKMLDEEELVVLELALKPIFILETCVRHAEKQAKAGNPPGSLACRFVADGAILLEQRKIERDLIEGVIEANGPTLIANLAELEAKPKLAQRVAPELVPLARQTIVRLQVEEELYAGVQERVRAKCVAALERVGKGDAGKCVSRELLEGARAMVEKLDLFFECAKAVDAADADGLKAKIHDLMSGWWMNSDADDGEIQYTGSPNWLLADKTQLQVYKVALKELTVLSSIRKYMEPLNAAQLQASVDVALEVKINDPLVDKAIELLNALDRETRYGEFAHPLTAGGPYEGGSWLVNPQFCLTFPAEVESHTCKLSIIMIEGGNNSDFNYFEDFGLHLVQNPAGSLAEEVAPDHKVVAKTEYDSETSILVLEALPTGDGARYYIVPSTKLAREVGPFTIKILCETPGVNMDVEAVVKMGDLVLEAMRKDDLVELERLLNLVQERKLQHVHATRGLRYLARRKKEIKLTKACEDADPDHSGEVELSELKGLVGGTADLAAAFQDGLADAASLSVPPSLIEKSKAYLAQLLALPPLVKASEDKDWQALDAAIHAAREGHLPERIIEPYMKEMLLLRAEVRLRACLARGEDGFPELQSCYDAALATVLKGADVDEAKRILAALKDAQRSFRGAFDQTSGGAKTNALWIDNPQYKLTIGTPPPQTVSVSLDRDGAAEYVDYAVHVVSVPAGGDQVGEACEVVMESAYNAETKTLKFAVTAEATYFIVCSAKEAHMAGGFVLTTIGVGKYTLKQVSLLQIEIKAAMNAKAFEDLPKLIARGVCEKANIPNHPELVKAKLIGNIEKGWQEKDAEFMGNALGAAKNAKVDKAVLKIYCMRYKQLSMQVRLHKALENKDTAFLLAGVEMAKLINYTGKHWKEAQAITKKHKFHKSIASIFLDENAAGARKFGSWRDNPAWKLTATAKTMVYIAINEDGKLDEATEVRLQKKQRKSDLKFAAARDKVASTQAASDAEEKNEELKAAAMDAMRVFTEMDQRRRIKKQKIDDGDEDAFTQVGVHVVKNTRLSAFPGVTAGYVDIASCNEYGDDQAWLSFEYDPEMGPLFVVASTFTPGEEGIFTMSFMADAELTLEEVPDFEGNSYRFKGEWSTANQGPRSKKNGDKETGAKFAPEKTWNKNPQYRVWLRDPDTGAALDSATLSIVLSTPIEGAEMGLHIMRNAYCQFYNEKIEILADRYQRMVGKTDMHVGFSDGMAPEIAFDVTLDALFEVKKNGCEEGFPFFIVPSLMDKKMAGPFLIQIISDKKIVIQVLDDDARKL</sequence>
<evidence type="ECO:0000256" key="2">
    <source>
        <dbReference type="ARBA" id="ARBA00022670"/>
    </source>
</evidence>
<accession>A0A0M0JQK0</accession>
<dbReference type="Proteomes" id="UP000037460">
    <property type="component" value="Unassembled WGS sequence"/>
</dbReference>